<organism evidence="1 2">
    <name type="scientific">Corynebacterium humireducens</name>
    <dbReference type="NCBI Taxonomy" id="1223514"/>
    <lineage>
        <taxon>Bacteria</taxon>
        <taxon>Bacillati</taxon>
        <taxon>Actinomycetota</taxon>
        <taxon>Actinomycetes</taxon>
        <taxon>Mycobacteriales</taxon>
        <taxon>Corynebacteriaceae</taxon>
        <taxon>Corynebacterium</taxon>
    </lineage>
</organism>
<gene>
    <name evidence="1" type="ORF">GX859_03470</name>
</gene>
<dbReference type="EMBL" id="JAAZHI010000078">
    <property type="protein sequence ID" value="NLA55349.1"/>
    <property type="molecule type" value="Genomic_DNA"/>
</dbReference>
<proteinExistence type="predicted"/>
<reference evidence="1 2" key="1">
    <citation type="journal article" date="2020" name="Biotechnol. Biofuels">
        <title>New insights from the biogas microbiome by comprehensive genome-resolved metagenomics of nearly 1600 species originating from multiple anaerobic digesters.</title>
        <authorList>
            <person name="Campanaro S."/>
            <person name="Treu L."/>
            <person name="Rodriguez-R L.M."/>
            <person name="Kovalovszki A."/>
            <person name="Ziels R.M."/>
            <person name="Maus I."/>
            <person name="Zhu X."/>
            <person name="Kougias P.G."/>
            <person name="Basile A."/>
            <person name="Luo G."/>
            <person name="Schluter A."/>
            <person name="Konstantinidis K.T."/>
            <person name="Angelidaki I."/>
        </authorList>
    </citation>
    <scope>NUCLEOTIDE SEQUENCE [LARGE SCALE GENOMIC DNA]</scope>
    <source>
        <strain evidence="1">AS15tlH2ME_198</strain>
    </source>
</reference>
<dbReference type="AlphaFoldDB" id="A0A7X6PNJ6"/>
<comment type="caution">
    <text evidence="1">The sequence shown here is derived from an EMBL/GenBank/DDBJ whole genome shotgun (WGS) entry which is preliminary data.</text>
</comment>
<name>A0A7X6PNJ6_9CORY</name>
<evidence type="ECO:0000313" key="2">
    <source>
        <dbReference type="Proteomes" id="UP000557899"/>
    </source>
</evidence>
<evidence type="ECO:0000313" key="1">
    <source>
        <dbReference type="EMBL" id="NLA55349.1"/>
    </source>
</evidence>
<accession>A0A7X6PNJ6</accession>
<dbReference type="Proteomes" id="UP000557899">
    <property type="component" value="Unassembled WGS sequence"/>
</dbReference>
<sequence length="150" mass="17001">MTRGPEFEKARAEAAAFIGITASKSSGRVRQNLLKKGFDKAMADQAVLYFIERGYIDDERAAEAIARRYQGRKLRSQRMMAQVFIQNGIDRDLACRAAGRLPDDRETALELCRAQSSSDEETLLKLLLRRGYPHGLAREAVKNHMKKENE</sequence>
<protein>
    <submittedName>
        <fullName evidence="1">RecX family transcriptional regulator</fullName>
    </submittedName>
</protein>